<proteinExistence type="inferred from homology"/>
<feature type="compositionally biased region" description="Basic and acidic residues" evidence="2">
    <location>
        <begin position="14"/>
        <end position="60"/>
    </location>
</feature>
<reference evidence="3 4" key="1">
    <citation type="journal article" date="2019" name="Genome Biol. Evol.">
        <title>Insights into the evolution of the New World diploid cottons (Gossypium, subgenus Houzingenia) based on genome sequencing.</title>
        <authorList>
            <person name="Grover C.E."/>
            <person name="Arick M.A. 2nd"/>
            <person name="Thrash A."/>
            <person name="Conover J.L."/>
            <person name="Sanders W.S."/>
            <person name="Peterson D.G."/>
            <person name="Frelichowski J.E."/>
            <person name="Scheffler J.A."/>
            <person name="Scheffler B.E."/>
            <person name="Wendel J.F."/>
        </authorList>
    </citation>
    <scope>NUCLEOTIDE SEQUENCE [LARGE SCALE GENOMIC DNA]</scope>
    <source>
        <strain evidence="3">4</strain>
        <tissue evidence="3">Leaf</tissue>
    </source>
</reference>
<keyword evidence="4" id="KW-1185">Reference proteome</keyword>
<dbReference type="PANTHER" id="PTHR33493:SF31">
    <property type="entry name" value="LATE EMBRYOGENESIS ABUNDANT PROTEIN D-113"/>
    <property type="match status" value="1"/>
</dbReference>
<evidence type="ECO:0000313" key="3">
    <source>
        <dbReference type="EMBL" id="MBA0713242.1"/>
    </source>
</evidence>
<feature type="region of interest" description="Disordered" evidence="2">
    <location>
        <begin position="1"/>
        <end position="165"/>
    </location>
</feature>
<evidence type="ECO:0000256" key="2">
    <source>
        <dbReference type="SAM" id="MobiDB-lite"/>
    </source>
</evidence>
<organism evidence="3 4">
    <name type="scientific">Gossypium laxum</name>
    <dbReference type="NCBI Taxonomy" id="34288"/>
    <lineage>
        <taxon>Eukaryota</taxon>
        <taxon>Viridiplantae</taxon>
        <taxon>Streptophyta</taxon>
        <taxon>Embryophyta</taxon>
        <taxon>Tracheophyta</taxon>
        <taxon>Spermatophyta</taxon>
        <taxon>Magnoliopsida</taxon>
        <taxon>eudicotyledons</taxon>
        <taxon>Gunneridae</taxon>
        <taxon>Pentapetalae</taxon>
        <taxon>rosids</taxon>
        <taxon>malvids</taxon>
        <taxon>Malvales</taxon>
        <taxon>Malvaceae</taxon>
        <taxon>Malvoideae</taxon>
        <taxon>Gossypium</taxon>
    </lineage>
</organism>
<sequence length="165" mass="17457">MQSMKDAAASAKAGMEKAKASMQEKVDQMKTRDPNEKEMARERKEERQEDAELRKQEARHHNATAGHAGGGGIDGTGYTTAGYNRGDTGGYGGTGGHDNRGYPTAGSGYDTGRQDDLSSMGFGGDIGGAYGTTGNQDFPSAAPNNAGTRRSTRGGTQDDPYYRSY</sequence>
<comment type="similarity">
    <text evidence="1">Belongs to the LEA type 1 family.</text>
</comment>
<dbReference type="Proteomes" id="UP000593574">
    <property type="component" value="Unassembled WGS sequence"/>
</dbReference>
<dbReference type="EMBL" id="JABEZV010000006">
    <property type="protein sequence ID" value="MBA0713242.1"/>
    <property type="molecule type" value="Genomic_DNA"/>
</dbReference>
<feature type="compositionally biased region" description="Gly residues" evidence="2">
    <location>
        <begin position="87"/>
        <end position="96"/>
    </location>
</feature>
<dbReference type="GO" id="GO:0009793">
    <property type="term" value="P:embryo development ending in seed dormancy"/>
    <property type="evidence" value="ECO:0007669"/>
    <property type="project" value="InterPro"/>
</dbReference>
<gene>
    <name evidence="3" type="ORF">Golax_012285</name>
</gene>
<dbReference type="AlphaFoldDB" id="A0A7J8ZNR0"/>
<evidence type="ECO:0000256" key="1">
    <source>
        <dbReference type="ARBA" id="ARBA00010975"/>
    </source>
</evidence>
<feature type="compositionally biased region" description="Low complexity" evidence="2">
    <location>
        <begin position="1"/>
        <end position="13"/>
    </location>
</feature>
<accession>A0A7J8ZNR0</accession>
<comment type="caution">
    <text evidence="3">The sequence shown here is derived from an EMBL/GenBank/DDBJ whole genome shotgun (WGS) entry which is preliminary data.</text>
</comment>
<feature type="compositionally biased region" description="Gly residues" evidence="2">
    <location>
        <begin position="121"/>
        <end position="131"/>
    </location>
</feature>
<dbReference type="PANTHER" id="PTHR33493">
    <property type="entry name" value="LATE EMBRYOGENESIS ABUNDANT PROTEIN 6-RELATED"/>
    <property type="match status" value="1"/>
</dbReference>
<protein>
    <submittedName>
        <fullName evidence="3">Uncharacterized protein</fullName>
    </submittedName>
</protein>
<evidence type="ECO:0000313" key="4">
    <source>
        <dbReference type="Proteomes" id="UP000593574"/>
    </source>
</evidence>
<name>A0A7J8ZNR0_9ROSI</name>
<dbReference type="Pfam" id="PF03760">
    <property type="entry name" value="LEA_1"/>
    <property type="match status" value="1"/>
</dbReference>
<feature type="compositionally biased region" description="Polar residues" evidence="2">
    <location>
        <begin position="135"/>
        <end position="155"/>
    </location>
</feature>
<feature type="compositionally biased region" description="Low complexity" evidence="2">
    <location>
        <begin position="76"/>
        <end position="86"/>
    </location>
</feature>
<dbReference type="InterPro" id="IPR005513">
    <property type="entry name" value="LEA_1"/>
</dbReference>